<evidence type="ECO:0000313" key="3">
    <source>
        <dbReference type="Proteomes" id="UP001153714"/>
    </source>
</evidence>
<dbReference type="Proteomes" id="UP001153714">
    <property type="component" value="Chromosome 1"/>
</dbReference>
<name>A0A9N9QSS5_9NEOP</name>
<protein>
    <submittedName>
        <fullName evidence="2">Uncharacterized protein</fullName>
    </submittedName>
</protein>
<organism evidence="2 3">
    <name type="scientific">Diatraea saccharalis</name>
    <name type="common">sugarcane borer</name>
    <dbReference type="NCBI Taxonomy" id="40085"/>
    <lineage>
        <taxon>Eukaryota</taxon>
        <taxon>Metazoa</taxon>
        <taxon>Ecdysozoa</taxon>
        <taxon>Arthropoda</taxon>
        <taxon>Hexapoda</taxon>
        <taxon>Insecta</taxon>
        <taxon>Pterygota</taxon>
        <taxon>Neoptera</taxon>
        <taxon>Endopterygota</taxon>
        <taxon>Lepidoptera</taxon>
        <taxon>Glossata</taxon>
        <taxon>Ditrysia</taxon>
        <taxon>Pyraloidea</taxon>
        <taxon>Crambidae</taxon>
        <taxon>Crambinae</taxon>
        <taxon>Diatraea</taxon>
    </lineage>
</organism>
<evidence type="ECO:0000313" key="2">
    <source>
        <dbReference type="EMBL" id="CAG9781845.1"/>
    </source>
</evidence>
<dbReference type="EMBL" id="OU893332">
    <property type="protein sequence ID" value="CAG9781845.1"/>
    <property type="molecule type" value="Genomic_DNA"/>
</dbReference>
<keyword evidence="3" id="KW-1185">Reference proteome</keyword>
<evidence type="ECO:0000256" key="1">
    <source>
        <dbReference type="SAM" id="MobiDB-lite"/>
    </source>
</evidence>
<feature type="region of interest" description="Disordered" evidence="1">
    <location>
        <begin position="53"/>
        <end position="80"/>
    </location>
</feature>
<gene>
    <name evidence="2" type="ORF">DIATSA_LOCUS163</name>
</gene>
<reference evidence="2" key="2">
    <citation type="submission" date="2022-10" db="EMBL/GenBank/DDBJ databases">
        <authorList>
            <consortium name="ENA_rothamsted_submissions"/>
            <consortium name="culmorum"/>
            <person name="King R."/>
        </authorList>
    </citation>
    <scope>NUCLEOTIDE SEQUENCE</scope>
</reference>
<sequence>MQQGLNSTIHKTINAVPSEVFFGYRLRTDSDSLAPQLDDEPILDVDVTTLPARTRASPGHGVKRRRSAASNGISAVQARKTVTHRPTDIDLLAGRIPA</sequence>
<accession>A0A9N9QSS5</accession>
<reference evidence="2" key="1">
    <citation type="submission" date="2021-12" db="EMBL/GenBank/DDBJ databases">
        <authorList>
            <person name="King R."/>
        </authorList>
    </citation>
    <scope>NUCLEOTIDE SEQUENCE</scope>
</reference>
<dbReference type="AlphaFoldDB" id="A0A9N9QSS5"/>
<proteinExistence type="predicted"/>
<dbReference type="OrthoDB" id="115435at2759"/>